<organism evidence="5 6">
    <name type="scientific">Giardia muris</name>
    <dbReference type="NCBI Taxonomy" id="5742"/>
    <lineage>
        <taxon>Eukaryota</taxon>
        <taxon>Metamonada</taxon>
        <taxon>Diplomonadida</taxon>
        <taxon>Hexamitidae</taxon>
        <taxon>Giardiinae</taxon>
        <taxon>Giardia</taxon>
    </lineage>
</organism>
<dbReference type="PROSITE" id="PS00383">
    <property type="entry name" value="TYR_PHOSPHATASE_1"/>
    <property type="match status" value="1"/>
</dbReference>
<dbReference type="InterPro" id="IPR029021">
    <property type="entry name" value="Prot-tyrosine_phosphatase-like"/>
</dbReference>
<keyword evidence="1" id="KW-0378">Hydrolase</keyword>
<gene>
    <name evidence="5" type="ORF">GMRT_10216</name>
</gene>
<comment type="caution">
    <text evidence="5">The sequence shown here is derived from an EMBL/GenBank/DDBJ whole genome shotgun (WGS) entry which is preliminary data.</text>
</comment>
<dbReference type="AlphaFoldDB" id="A0A4Z1TAE5"/>
<dbReference type="Pfam" id="PF00782">
    <property type="entry name" value="DSPc"/>
    <property type="match status" value="1"/>
</dbReference>
<dbReference type="InterPro" id="IPR000387">
    <property type="entry name" value="Tyr_Pase_dom"/>
</dbReference>
<proteinExistence type="predicted"/>
<evidence type="ECO:0000256" key="1">
    <source>
        <dbReference type="ARBA" id="ARBA00022801"/>
    </source>
</evidence>
<protein>
    <submittedName>
        <fullName evidence="5">Dual specificity phosphatase, catalytic</fullName>
    </submittedName>
</protein>
<feature type="domain" description="Tyrosine specific protein phosphatases" evidence="4">
    <location>
        <begin position="134"/>
        <end position="191"/>
    </location>
</feature>
<dbReference type="PROSITE" id="PS50056">
    <property type="entry name" value="TYR_PHOSPHATASE_2"/>
    <property type="match status" value="1"/>
</dbReference>
<dbReference type="PANTHER" id="PTHR46381:SF2">
    <property type="entry name" value="MAP KINASE PHOSPHATASE"/>
    <property type="match status" value="1"/>
</dbReference>
<dbReference type="InterPro" id="IPR000340">
    <property type="entry name" value="Dual-sp_phosphatase_cat-dom"/>
</dbReference>
<evidence type="ECO:0000313" key="5">
    <source>
        <dbReference type="EMBL" id="TNJ29491.1"/>
    </source>
</evidence>
<evidence type="ECO:0000256" key="2">
    <source>
        <dbReference type="ARBA" id="ARBA00022912"/>
    </source>
</evidence>
<dbReference type="VEuPathDB" id="GiardiaDB:GMRT_10216"/>
<dbReference type="PROSITE" id="PS50054">
    <property type="entry name" value="TYR_PHOSPHATASE_DUAL"/>
    <property type="match status" value="1"/>
</dbReference>
<evidence type="ECO:0000313" key="6">
    <source>
        <dbReference type="Proteomes" id="UP000315496"/>
    </source>
</evidence>
<dbReference type="InterPro" id="IPR020422">
    <property type="entry name" value="TYR_PHOSPHATASE_DUAL_dom"/>
</dbReference>
<dbReference type="InterPro" id="IPR016130">
    <property type="entry name" value="Tyr_Pase_AS"/>
</dbReference>
<dbReference type="OrthoDB" id="2017893at2759"/>
<dbReference type="EMBL" id="VDLU01000001">
    <property type="protein sequence ID" value="TNJ29491.1"/>
    <property type="molecule type" value="Genomic_DNA"/>
</dbReference>
<dbReference type="Gene3D" id="3.90.190.10">
    <property type="entry name" value="Protein tyrosine phosphatase superfamily"/>
    <property type="match status" value="1"/>
</dbReference>
<accession>A0A4Z1TAE5</accession>
<dbReference type="Proteomes" id="UP000315496">
    <property type="component" value="Chromosome 1"/>
</dbReference>
<dbReference type="PANTHER" id="PTHR46381">
    <property type="entry name" value="MKPA PROTEIN"/>
    <property type="match status" value="1"/>
</dbReference>
<feature type="domain" description="Tyrosine-protein phosphatase" evidence="3">
    <location>
        <begin position="70"/>
        <end position="213"/>
    </location>
</feature>
<evidence type="ECO:0000259" key="4">
    <source>
        <dbReference type="PROSITE" id="PS50056"/>
    </source>
</evidence>
<dbReference type="SMART" id="SM00195">
    <property type="entry name" value="DSPc"/>
    <property type="match status" value="1"/>
</dbReference>
<sequence>MNHSTFLDSSEDSTDFITTTFPTELERLETKPLASKPILNLALPTCRVETTAHPTLSDEKARKIQHFECVLSRVTDFLYLSSLVVANDYEKLRAAGITHVINCCYEYPERPFENRGLKYLGLSLKDNGAENVDFLFLETIDFIHKARQAGKRVLVHCHQGVSRSACIVIAYLMWANDLKYEDAYCHVRACRGVISPNTGFIFRLVSWWRTRHVDVHAAQLAAEVARQNRVYDLIPVEQGSALDSAIQDVKNSNLVRCPSPSEQHGRAPLFRLAAYNEHMSDLIVPKIVTPGTLLPSCRGRYALDERFIYLAILPSRIVILVGTKHDELFSAHAQRVRYQRGLDRCLLLLQTYYHYPSSTLRIHQSQLRSACSVITSRSSRKSRPLHRSLSLPDVMAPAPPVKTFMQNRCSMAINMSALQETAVAYEQYVTMAVVTFGALKMVPVMNHRRDVRQTFESNSILGDDHICVSDMYTCHPSVLDLEGAADQLQTTVLWDKNPNLDSDAQIVGACQTE</sequence>
<keyword evidence="6" id="KW-1185">Reference proteome</keyword>
<dbReference type="CDD" id="cd14498">
    <property type="entry name" value="DSP"/>
    <property type="match status" value="1"/>
</dbReference>
<dbReference type="GO" id="GO:0004721">
    <property type="term" value="F:phosphoprotein phosphatase activity"/>
    <property type="evidence" value="ECO:0007669"/>
    <property type="project" value="UniProtKB-KW"/>
</dbReference>
<name>A0A4Z1TAE5_GIAMU</name>
<keyword evidence="2" id="KW-0904">Protein phosphatase</keyword>
<reference evidence="5 6" key="1">
    <citation type="submission" date="2019-05" db="EMBL/GenBank/DDBJ databases">
        <title>The compact genome of Giardia muris reveals important steps in the evolution of intestinal protozoan parasites.</title>
        <authorList>
            <person name="Xu F."/>
            <person name="Jimenez-Gonzalez A."/>
            <person name="Einarsson E."/>
            <person name="Astvaldsson A."/>
            <person name="Peirasmaki D."/>
            <person name="Eckmann L."/>
            <person name="Andersson J.O."/>
            <person name="Svard S.G."/>
            <person name="Jerlstrom-Hultqvist J."/>
        </authorList>
    </citation>
    <scope>NUCLEOTIDE SEQUENCE [LARGE SCALE GENOMIC DNA]</scope>
    <source>
        <strain evidence="5 6">Roberts-Thomson</strain>
    </source>
</reference>
<dbReference type="SUPFAM" id="SSF52799">
    <property type="entry name" value="(Phosphotyrosine protein) phosphatases II"/>
    <property type="match status" value="1"/>
</dbReference>
<evidence type="ECO:0000259" key="3">
    <source>
        <dbReference type="PROSITE" id="PS50054"/>
    </source>
</evidence>
<dbReference type="PRINTS" id="PR01908">
    <property type="entry name" value="ADSPHPHTASE"/>
</dbReference>